<organism evidence="4 5">
    <name type="scientific">Piloderma croceum (strain F 1598)</name>
    <dbReference type="NCBI Taxonomy" id="765440"/>
    <lineage>
        <taxon>Eukaryota</taxon>
        <taxon>Fungi</taxon>
        <taxon>Dikarya</taxon>
        <taxon>Basidiomycota</taxon>
        <taxon>Agaricomycotina</taxon>
        <taxon>Agaricomycetes</taxon>
        <taxon>Agaricomycetidae</taxon>
        <taxon>Atheliales</taxon>
        <taxon>Atheliaceae</taxon>
        <taxon>Piloderma</taxon>
    </lineage>
</organism>
<name>A0A0C3G2B9_PILCF</name>
<dbReference type="InParanoid" id="A0A0C3G2B9"/>
<dbReference type="HOGENOM" id="CLU_064533_0_0_1"/>
<evidence type="ECO:0000256" key="1">
    <source>
        <dbReference type="PROSITE-ProRule" id="PRU00175"/>
    </source>
</evidence>
<protein>
    <recommendedName>
        <fullName evidence="3">RING-type domain-containing protein</fullName>
    </recommendedName>
</protein>
<gene>
    <name evidence="4" type="ORF">PILCRDRAFT_812252</name>
</gene>
<keyword evidence="5" id="KW-1185">Reference proteome</keyword>
<evidence type="ECO:0000256" key="2">
    <source>
        <dbReference type="SAM" id="MobiDB-lite"/>
    </source>
</evidence>
<dbReference type="GO" id="GO:0008270">
    <property type="term" value="F:zinc ion binding"/>
    <property type="evidence" value="ECO:0007669"/>
    <property type="project" value="UniProtKB-KW"/>
</dbReference>
<dbReference type="AlphaFoldDB" id="A0A0C3G2B9"/>
<feature type="domain" description="RING-type" evidence="3">
    <location>
        <begin position="147"/>
        <end position="199"/>
    </location>
</feature>
<keyword evidence="1" id="KW-0863">Zinc-finger</keyword>
<dbReference type="InterPro" id="IPR013083">
    <property type="entry name" value="Znf_RING/FYVE/PHD"/>
</dbReference>
<accession>A0A0C3G2B9</accession>
<keyword evidence="1" id="KW-0479">Metal-binding</keyword>
<proteinExistence type="predicted"/>
<dbReference type="InterPro" id="IPR001841">
    <property type="entry name" value="Znf_RING"/>
</dbReference>
<dbReference type="Proteomes" id="UP000054166">
    <property type="component" value="Unassembled WGS sequence"/>
</dbReference>
<sequence>MPRRSPSAFETRTAIRRSSRLNKASTVIQSTVVVQIEGPRTKRRKTTKLEGSQPQPQPLECTEDTLGATDIISQTATTRATRSSQAFITREKTLAKREQEIKRKSELLDQQLSNVSRKEQKASDMIEKCETKAAETTLALLDEHFTCSLCYEIMACPYVLHPLRCGHTFDAICILRWFFSKAHQACGGWHEYVACPICRSQLIVTPERIPRHDITFPFVPNRTVDAAVKDLIGKLEVPSSGLKRELGGSSAKRVKVKKEDAEGISTALEGWKAGGTSRKDWIKRERQGREEMAYLTTNWAKLQGQDFILMKARLQV</sequence>
<dbReference type="PROSITE" id="PS50089">
    <property type="entry name" value="ZF_RING_2"/>
    <property type="match status" value="1"/>
</dbReference>
<dbReference type="OrthoDB" id="6105938at2759"/>
<reference evidence="5" key="2">
    <citation type="submission" date="2015-01" db="EMBL/GenBank/DDBJ databases">
        <title>Evolutionary Origins and Diversification of the Mycorrhizal Mutualists.</title>
        <authorList>
            <consortium name="DOE Joint Genome Institute"/>
            <consortium name="Mycorrhizal Genomics Consortium"/>
            <person name="Kohler A."/>
            <person name="Kuo A."/>
            <person name="Nagy L.G."/>
            <person name="Floudas D."/>
            <person name="Copeland A."/>
            <person name="Barry K.W."/>
            <person name="Cichocki N."/>
            <person name="Veneault-Fourrey C."/>
            <person name="LaButti K."/>
            <person name="Lindquist E.A."/>
            <person name="Lipzen A."/>
            <person name="Lundell T."/>
            <person name="Morin E."/>
            <person name="Murat C."/>
            <person name="Riley R."/>
            <person name="Ohm R."/>
            <person name="Sun H."/>
            <person name="Tunlid A."/>
            <person name="Henrissat B."/>
            <person name="Grigoriev I.V."/>
            <person name="Hibbett D.S."/>
            <person name="Martin F."/>
        </authorList>
    </citation>
    <scope>NUCLEOTIDE SEQUENCE [LARGE SCALE GENOMIC DNA]</scope>
    <source>
        <strain evidence="5">F 1598</strain>
    </source>
</reference>
<evidence type="ECO:0000259" key="3">
    <source>
        <dbReference type="PROSITE" id="PS50089"/>
    </source>
</evidence>
<feature type="region of interest" description="Disordered" evidence="2">
    <location>
        <begin position="39"/>
        <end position="62"/>
    </location>
</feature>
<dbReference type="EMBL" id="KN832973">
    <property type="protein sequence ID" value="KIM90505.1"/>
    <property type="molecule type" value="Genomic_DNA"/>
</dbReference>
<dbReference type="SUPFAM" id="SSF57850">
    <property type="entry name" value="RING/U-box"/>
    <property type="match status" value="1"/>
</dbReference>
<dbReference type="Gene3D" id="3.30.40.10">
    <property type="entry name" value="Zinc/RING finger domain, C3HC4 (zinc finger)"/>
    <property type="match status" value="1"/>
</dbReference>
<keyword evidence="1" id="KW-0862">Zinc</keyword>
<evidence type="ECO:0000313" key="4">
    <source>
        <dbReference type="EMBL" id="KIM90505.1"/>
    </source>
</evidence>
<dbReference type="STRING" id="765440.A0A0C3G2B9"/>
<evidence type="ECO:0000313" key="5">
    <source>
        <dbReference type="Proteomes" id="UP000054166"/>
    </source>
</evidence>
<reference evidence="4 5" key="1">
    <citation type="submission" date="2014-04" db="EMBL/GenBank/DDBJ databases">
        <authorList>
            <consortium name="DOE Joint Genome Institute"/>
            <person name="Kuo A."/>
            <person name="Tarkka M."/>
            <person name="Buscot F."/>
            <person name="Kohler A."/>
            <person name="Nagy L.G."/>
            <person name="Floudas D."/>
            <person name="Copeland A."/>
            <person name="Barry K.W."/>
            <person name="Cichocki N."/>
            <person name="Veneault-Fourrey C."/>
            <person name="LaButti K."/>
            <person name="Lindquist E.A."/>
            <person name="Lipzen A."/>
            <person name="Lundell T."/>
            <person name="Morin E."/>
            <person name="Murat C."/>
            <person name="Sun H."/>
            <person name="Tunlid A."/>
            <person name="Henrissat B."/>
            <person name="Grigoriev I.V."/>
            <person name="Hibbett D.S."/>
            <person name="Martin F."/>
            <person name="Nordberg H.P."/>
            <person name="Cantor M.N."/>
            <person name="Hua S.X."/>
        </authorList>
    </citation>
    <scope>NUCLEOTIDE SEQUENCE [LARGE SCALE GENOMIC DNA]</scope>
    <source>
        <strain evidence="4 5">F 1598</strain>
    </source>
</reference>